<dbReference type="InterPro" id="IPR013783">
    <property type="entry name" value="Ig-like_fold"/>
</dbReference>
<reference evidence="1 2" key="1">
    <citation type="journal article" date="2016" name="Nat. Commun.">
        <title>Thousands of microbial genomes shed light on interconnected biogeochemical processes in an aquifer system.</title>
        <authorList>
            <person name="Anantharaman K."/>
            <person name="Brown C.T."/>
            <person name="Hug L.A."/>
            <person name="Sharon I."/>
            <person name="Castelle C.J."/>
            <person name="Probst A.J."/>
            <person name="Thomas B.C."/>
            <person name="Singh A."/>
            <person name="Wilkins M.J."/>
            <person name="Karaoz U."/>
            <person name="Brodie E.L."/>
            <person name="Williams K.H."/>
            <person name="Hubbard S.S."/>
            <person name="Banfield J.F."/>
        </authorList>
    </citation>
    <scope>NUCLEOTIDE SEQUENCE [LARGE SCALE GENOMIC DNA]</scope>
</reference>
<dbReference type="CDD" id="cd14948">
    <property type="entry name" value="BACON"/>
    <property type="match status" value="1"/>
</dbReference>
<dbReference type="Gene3D" id="2.60.40.10">
    <property type="entry name" value="Immunoglobulins"/>
    <property type="match status" value="1"/>
</dbReference>
<dbReference type="InterPro" id="IPR024361">
    <property type="entry name" value="BACON"/>
</dbReference>
<accession>A0A1G2ULQ9</accession>
<name>A0A1G2ULQ9_9BACT</name>
<evidence type="ECO:0000313" key="2">
    <source>
        <dbReference type="Proteomes" id="UP000177202"/>
    </source>
</evidence>
<sequence>MTTRLFALVIVCALCVTCDKKSPTAPNTGGSNPTSPSNSCAYTVTPTSISHQNTVSTGNITITTASNCNWTATTNVLWFQFALASSGTGNALIPYRLDSNPGNTTRTTVITVAGRFITVTQAGAPFLEVKGNYTFTMQVSPRCYPWENHYFNEQTGYVETQYLHRDWPTELRAWSGPVSVRVKSYVNGYTSGVLSGFPLTREGGSGEGLIDVDTFSSGFSTPMFQGPGRTSVSNGYVFKMVEGGASTGPTRAPDGRGEILNGMVHEVWGMRYENLGAPFAPCPFGGCIVSQWGCLWSDDSAWSLKAR</sequence>
<gene>
    <name evidence="1" type="ORF">A3H60_02590</name>
</gene>
<proteinExistence type="predicted"/>
<dbReference type="EMBL" id="MHWP01000017">
    <property type="protein sequence ID" value="OHB10321.1"/>
    <property type="molecule type" value="Genomic_DNA"/>
</dbReference>
<evidence type="ECO:0008006" key="3">
    <source>
        <dbReference type="Google" id="ProtNLM"/>
    </source>
</evidence>
<dbReference type="Proteomes" id="UP000177202">
    <property type="component" value="Unassembled WGS sequence"/>
</dbReference>
<organism evidence="1 2">
    <name type="scientific">Candidatus Zambryskibacteria bacterium RIFCSPLOWO2_02_FULL_44_12b</name>
    <dbReference type="NCBI Taxonomy" id="1802772"/>
    <lineage>
        <taxon>Bacteria</taxon>
        <taxon>Candidatus Zambryskiibacteriota</taxon>
    </lineage>
</organism>
<evidence type="ECO:0000313" key="1">
    <source>
        <dbReference type="EMBL" id="OHB10321.1"/>
    </source>
</evidence>
<protein>
    <recommendedName>
        <fullName evidence="3">BACON domain-containing protein</fullName>
    </recommendedName>
</protein>
<comment type="caution">
    <text evidence="1">The sequence shown here is derived from an EMBL/GenBank/DDBJ whole genome shotgun (WGS) entry which is preliminary data.</text>
</comment>
<dbReference type="AlphaFoldDB" id="A0A1G2ULQ9"/>
<dbReference type="STRING" id="1802772.A3H60_02590"/>